<protein>
    <submittedName>
        <fullName evidence="10">DEAD/DEAH box helicase</fullName>
    </submittedName>
</protein>
<dbReference type="SMART" id="SM00487">
    <property type="entry name" value="DEXDc"/>
    <property type="match status" value="1"/>
</dbReference>
<feature type="compositionally biased region" description="Basic and acidic residues" evidence="6">
    <location>
        <begin position="432"/>
        <end position="457"/>
    </location>
</feature>
<feature type="domain" description="DEAD-box RNA helicase Q" evidence="9">
    <location>
        <begin position="3"/>
        <end position="31"/>
    </location>
</feature>
<dbReference type="SUPFAM" id="SSF52540">
    <property type="entry name" value="P-loop containing nucleoside triphosphate hydrolases"/>
    <property type="match status" value="1"/>
</dbReference>
<gene>
    <name evidence="10" type="ORF">MUG84_19505</name>
</gene>
<dbReference type="GO" id="GO:0005524">
    <property type="term" value="F:ATP binding"/>
    <property type="evidence" value="ECO:0007669"/>
    <property type="project" value="UniProtKB-KW"/>
</dbReference>
<dbReference type="InterPro" id="IPR050547">
    <property type="entry name" value="DEAD_box_RNA_helicases"/>
</dbReference>
<dbReference type="InterPro" id="IPR001650">
    <property type="entry name" value="Helicase_C-like"/>
</dbReference>
<dbReference type="InterPro" id="IPR011545">
    <property type="entry name" value="DEAD/DEAH_box_helicase_dom"/>
</dbReference>
<keyword evidence="4" id="KW-0067">ATP-binding</keyword>
<evidence type="ECO:0000313" key="10">
    <source>
        <dbReference type="EMBL" id="MCJ8013917.1"/>
    </source>
</evidence>
<evidence type="ECO:0000256" key="6">
    <source>
        <dbReference type="SAM" id="MobiDB-lite"/>
    </source>
</evidence>
<dbReference type="Gene3D" id="3.40.50.300">
    <property type="entry name" value="P-loop containing nucleotide triphosphate hydrolases"/>
    <property type="match status" value="2"/>
</dbReference>
<evidence type="ECO:0000256" key="2">
    <source>
        <dbReference type="ARBA" id="ARBA00022801"/>
    </source>
</evidence>
<evidence type="ECO:0000313" key="11">
    <source>
        <dbReference type="Proteomes" id="UP001139347"/>
    </source>
</evidence>
<reference evidence="10" key="1">
    <citation type="submission" date="2022-04" db="EMBL/GenBank/DDBJ databases">
        <title>Paenibacillus mangrovi sp. nov., a novel endophytic bacterium isolated from bark of Kandelia candel.</title>
        <authorList>
            <person name="Tuo L."/>
        </authorList>
    </citation>
    <scope>NUCLEOTIDE SEQUENCE</scope>
    <source>
        <strain evidence="10">KQZ6P-2</strain>
    </source>
</reference>
<keyword evidence="2" id="KW-0378">Hydrolase</keyword>
<dbReference type="GO" id="GO:0005840">
    <property type="term" value="C:ribosome"/>
    <property type="evidence" value="ECO:0007669"/>
    <property type="project" value="TreeGrafter"/>
</dbReference>
<dbReference type="Pfam" id="PF00271">
    <property type="entry name" value="Helicase_C"/>
    <property type="match status" value="1"/>
</dbReference>
<dbReference type="InterPro" id="IPR044742">
    <property type="entry name" value="DEAD/DEAH_RhlB"/>
</dbReference>
<dbReference type="GO" id="GO:0003724">
    <property type="term" value="F:RNA helicase activity"/>
    <property type="evidence" value="ECO:0007669"/>
    <property type="project" value="InterPro"/>
</dbReference>
<evidence type="ECO:0000256" key="5">
    <source>
        <dbReference type="PROSITE-ProRule" id="PRU00552"/>
    </source>
</evidence>
<dbReference type="PANTHER" id="PTHR47963:SF7">
    <property type="entry name" value="ATP-DEPENDENT RNA HELICASE YFML-RELATED"/>
    <property type="match status" value="1"/>
</dbReference>
<dbReference type="PROSITE" id="PS51195">
    <property type="entry name" value="Q_MOTIF"/>
    <property type="match status" value="1"/>
</dbReference>
<organism evidence="10 11">
    <name type="scientific">Paenibacillus mangrovi</name>
    <dbReference type="NCBI Taxonomy" id="2931978"/>
    <lineage>
        <taxon>Bacteria</taxon>
        <taxon>Bacillati</taxon>
        <taxon>Bacillota</taxon>
        <taxon>Bacilli</taxon>
        <taxon>Bacillales</taxon>
        <taxon>Paenibacillaceae</taxon>
        <taxon>Paenibacillus</taxon>
    </lineage>
</organism>
<dbReference type="GO" id="GO:0016787">
    <property type="term" value="F:hydrolase activity"/>
    <property type="evidence" value="ECO:0007669"/>
    <property type="project" value="UniProtKB-KW"/>
</dbReference>
<keyword evidence="1" id="KW-0547">Nucleotide-binding</keyword>
<feature type="region of interest" description="Disordered" evidence="6">
    <location>
        <begin position="378"/>
        <end position="470"/>
    </location>
</feature>
<dbReference type="InterPro" id="IPR027417">
    <property type="entry name" value="P-loop_NTPase"/>
</dbReference>
<dbReference type="SMART" id="SM00490">
    <property type="entry name" value="HELICc"/>
    <property type="match status" value="1"/>
</dbReference>
<dbReference type="PROSITE" id="PS51192">
    <property type="entry name" value="HELICASE_ATP_BIND_1"/>
    <property type="match status" value="1"/>
</dbReference>
<proteinExistence type="predicted"/>
<keyword evidence="11" id="KW-1185">Reference proteome</keyword>
<dbReference type="PANTHER" id="PTHR47963">
    <property type="entry name" value="DEAD-BOX ATP-DEPENDENT RNA HELICASE 47, MITOCHONDRIAL"/>
    <property type="match status" value="1"/>
</dbReference>
<comment type="caution">
    <text evidence="10">The sequence shown here is derived from an EMBL/GenBank/DDBJ whole genome shotgun (WGS) entry which is preliminary data.</text>
</comment>
<dbReference type="GO" id="GO:0009409">
    <property type="term" value="P:response to cold"/>
    <property type="evidence" value="ECO:0007669"/>
    <property type="project" value="TreeGrafter"/>
</dbReference>
<evidence type="ECO:0000259" key="9">
    <source>
        <dbReference type="PROSITE" id="PS51195"/>
    </source>
</evidence>
<name>A0A9X1WRF9_9BACL</name>
<dbReference type="InterPro" id="IPR014014">
    <property type="entry name" value="RNA_helicase_DEAD_Q_motif"/>
</dbReference>
<dbReference type="InterPro" id="IPR014001">
    <property type="entry name" value="Helicase_ATP-bd"/>
</dbReference>
<feature type="domain" description="Helicase ATP-binding" evidence="7">
    <location>
        <begin position="34"/>
        <end position="204"/>
    </location>
</feature>
<feature type="short sequence motif" description="Q motif" evidence="5">
    <location>
        <begin position="3"/>
        <end position="31"/>
    </location>
</feature>
<dbReference type="GO" id="GO:0005829">
    <property type="term" value="C:cytosol"/>
    <property type="evidence" value="ECO:0007669"/>
    <property type="project" value="TreeGrafter"/>
</dbReference>
<dbReference type="PROSITE" id="PS51194">
    <property type="entry name" value="HELICASE_CTER"/>
    <property type="match status" value="1"/>
</dbReference>
<dbReference type="Proteomes" id="UP001139347">
    <property type="component" value="Unassembled WGS sequence"/>
</dbReference>
<evidence type="ECO:0000256" key="4">
    <source>
        <dbReference type="ARBA" id="ARBA00022840"/>
    </source>
</evidence>
<dbReference type="CDD" id="cd18787">
    <property type="entry name" value="SF2_C_DEAD"/>
    <property type="match status" value="1"/>
</dbReference>
<evidence type="ECO:0000259" key="7">
    <source>
        <dbReference type="PROSITE" id="PS51192"/>
    </source>
</evidence>
<evidence type="ECO:0000256" key="1">
    <source>
        <dbReference type="ARBA" id="ARBA00022741"/>
    </source>
</evidence>
<dbReference type="GO" id="GO:0033592">
    <property type="term" value="F:RNA strand annealing activity"/>
    <property type="evidence" value="ECO:0007669"/>
    <property type="project" value="TreeGrafter"/>
</dbReference>
<dbReference type="RefSeq" id="WP_244727918.1">
    <property type="nucleotide sequence ID" value="NZ_JALIRP010000008.1"/>
</dbReference>
<evidence type="ECO:0000259" key="8">
    <source>
        <dbReference type="PROSITE" id="PS51194"/>
    </source>
</evidence>
<dbReference type="EMBL" id="JALIRP010000008">
    <property type="protein sequence ID" value="MCJ8013917.1"/>
    <property type="molecule type" value="Genomic_DNA"/>
</dbReference>
<sequence>MTTSFTALGIEQSLVDGLSEYGITEPSPVQAEAIPAILKGADVLARSQTGTGKTLAYLLPILQSINAELNSPQKLVIAPTQELAMQIVREGEKYGQTRGIQVLGLIGGAALKRQVEKLKLHPQLIVGTPGRVRELIEARKLKMHNVGTIVVDEVDQVFQLGGAGDVDRILRSALRDRQLVFLSATVSQETAALVKREMRGPVEIGIDPDQSTAKGLEHFYFAGDERDKMENLRRVIRHYNPKKTIVFVNQTETIAEVQSKLNYMGLSADALYADADKLIRSRVLSAFRSGKFKVLVASDVAARGLDIEGLEMVVNYDPALDSEHYVHRAGRTGRMGRSGLVISLVTNRQIFIMNKFAKELGISLEERRLYGGKVLEPKAASKMQGQPARRKPEGTEQGAKASVSVEGGSTKGSIKSRPNKEESLRTAGPAKTKNEPFRGGKPSERQSRSERERERKNKGAPKWLKDKKRP</sequence>
<feature type="domain" description="Helicase C-terminal" evidence="8">
    <location>
        <begin position="231"/>
        <end position="375"/>
    </location>
</feature>
<dbReference type="AlphaFoldDB" id="A0A9X1WRF9"/>
<keyword evidence="3 10" id="KW-0347">Helicase</keyword>
<dbReference type="CDD" id="cd00268">
    <property type="entry name" value="DEADc"/>
    <property type="match status" value="1"/>
</dbReference>
<dbReference type="Pfam" id="PF00270">
    <property type="entry name" value="DEAD"/>
    <property type="match status" value="1"/>
</dbReference>
<evidence type="ECO:0000256" key="3">
    <source>
        <dbReference type="ARBA" id="ARBA00022806"/>
    </source>
</evidence>
<accession>A0A9X1WRF9</accession>